<dbReference type="Proteomes" id="UP001149411">
    <property type="component" value="Unassembled WGS sequence"/>
</dbReference>
<evidence type="ECO:0000256" key="4">
    <source>
        <dbReference type="HAMAP-Rule" id="MF_01082"/>
    </source>
</evidence>
<protein>
    <recommendedName>
        <fullName evidence="4">Probable tRNA pseudouridine synthase D</fullName>
        <ecNumber evidence="4">5.4.99.27</ecNumber>
    </recommendedName>
    <alternativeName>
        <fullName evidence="4">tRNA pseudouridine(13) synthase</fullName>
    </alternativeName>
    <alternativeName>
        <fullName evidence="4">tRNA pseudouridylate synthase D</fullName>
    </alternativeName>
    <alternativeName>
        <fullName evidence="4">tRNA-uridine isomerase D</fullName>
    </alternativeName>
</protein>
<accession>A0A9Q4GIN1</accession>
<dbReference type="PIRSF" id="PIRSF037016">
    <property type="entry name" value="Pseudouridin_synth_euk_prd"/>
    <property type="match status" value="1"/>
</dbReference>
<feature type="domain" description="TRUD" evidence="5">
    <location>
        <begin position="160"/>
        <end position="385"/>
    </location>
</feature>
<proteinExistence type="inferred from homology"/>
<name>A0A9Q4GIN1_9EURY</name>
<dbReference type="GO" id="GO:0160150">
    <property type="term" value="F:tRNA pseudouridine(13) synthase activity"/>
    <property type="evidence" value="ECO:0007669"/>
    <property type="project" value="UniProtKB-EC"/>
</dbReference>
<dbReference type="InterPro" id="IPR011760">
    <property type="entry name" value="PsdUridine_synth_TruD_insert"/>
</dbReference>
<dbReference type="InterPro" id="IPR001656">
    <property type="entry name" value="PsdUridine_synth_TruD"/>
</dbReference>
<dbReference type="PANTHER" id="PTHR13326">
    <property type="entry name" value="TRNA PSEUDOURIDINE SYNTHASE D"/>
    <property type="match status" value="1"/>
</dbReference>
<sequence length="420" mass="46866">MPEQVDDTDLGLDWYATGAPGTGGRLKKRNDDFRVDEHTGFPYGDEGKHAVLRVTLRGYETHEFARDLSSALGASRKRVSWAGTKDKKAVTTQVFTVADVSRDEVEDVSLEGATLEYIGRSHQSIALGDLVGNGFEVRLRDTDAPGNADGVADELDAFGGVPNLFGSQRFGSRRPITHLVGERILADDFAGAIDAYLVESFDDEPERTREARERLADDRDYAEALDYFPGYLGYERALLNAVVEGREPRDALEALPHNLRRMFVNAVQSRVFNLVLRERYRDGARFDRAYTGDVVCFAETHDNVRVPDTLSTQRVTESNVDAVNRHVERRRAFVTAPLVGTETGFADGEQGERERRVLDALGVSRDDFDREDGYGSEGTRRAVLVDPELSYGRDGDDLTFDFFLPRGSYATVVLREFTKS</sequence>
<dbReference type="Pfam" id="PF01142">
    <property type="entry name" value="TruD"/>
    <property type="match status" value="1"/>
</dbReference>
<dbReference type="InterPro" id="IPR020119">
    <property type="entry name" value="PsdUridine_synth_TruD_CS"/>
</dbReference>
<dbReference type="InterPro" id="IPR042214">
    <property type="entry name" value="TruD_catalytic"/>
</dbReference>
<keyword evidence="3 4" id="KW-0413">Isomerase</keyword>
<evidence type="ECO:0000313" key="6">
    <source>
        <dbReference type="EMBL" id="MCX2818451.1"/>
    </source>
</evidence>
<dbReference type="Gene3D" id="3.30.70.3160">
    <property type="match status" value="1"/>
</dbReference>
<keyword evidence="7" id="KW-1185">Reference proteome</keyword>
<comment type="caution">
    <text evidence="6">The sequence shown here is derived from an EMBL/GenBank/DDBJ whole genome shotgun (WGS) entry which is preliminary data.</text>
</comment>
<gene>
    <name evidence="4 6" type="primary">truD</name>
    <name evidence="6" type="ORF">EGH25_03670</name>
</gene>
<dbReference type="GO" id="GO:0003723">
    <property type="term" value="F:RNA binding"/>
    <property type="evidence" value="ECO:0007669"/>
    <property type="project" value="InterPro"/>
</dbReference>
<evidence type="ECO:0000313" key="7">
    <source>
        <dbReference type="Proteomes" id="UP001149411"/>
    </source>
</evidence>
<dbReference type="EMBL" id="RKLV01000003">
    <property type="protein sequence ID" value="MCX2818451.1"/>
    <property type="molecule type" value="Genomic_DNA"/>
</dbReference>
<evidence type="ECO:0000256" key="3">
    <source>
        <dbReference type="ARBA" id="ARBA00023235"/>
    </source>
</evidence>
<evidence type="ECO:0000256" key="1">
    <source>
        <dbReference type="ARBA" id="ARBA00007953"/>
    </source>
</evidence>
<dbReference type="NCBIfam" id="TIGR00094">
    <property type="entry name" value="tRNA_TruD_broad"/>
    <property type="match status" value="1"/>
</dbReference>
<dbReference type="EC" id="5.4.99.27" evidence="4"/>
<dbReference type="PROSITE" id="PS50984">
    <property type="entry name" value="TRUD"/>
    <property type="match status" value="1"/>
</dbReference>
<evidence type="ECO:0000259" key="5">
    <source>
        <dbReference type="PROSITE" id="PS50984"/>
    </source>
</evidence>
<feature type="active site" description="Nucleophile" evidence="4">
    <location>
        <position position="86"/>
    </location>
</feature>
<comment type="similarity">
    <text evidence="1 4">Belongs to the pseudouridine synthase TruD family.</text>
</comment>
<dbReference type="AlphaFoldDB" id="A0A9Q4GIN1"/>
<dbReference type="RefSeq" id="WP_266086295.1">
    <property type="nucleotide sequence ID" value="NZ_RKLV01000003.1"/>
</dbReference>
<dbReference type="Gene3D" id="1.10.1510.30">
    <property type="match status" value="1"/>
</dbReference>
<dbReference type="InterPro" id="IPR020103">
    <property type="entry name" value="PsdUridine_synth_cat_dom_sf"/>
</dbReference>
<dbReference type="PANTHER" id="PTHR13326:SF21">
    <property type="entry name" value="PSEUDOURIDYLATE SYNTHASE PUS7L"/>
    <property type="match status" value="1"/>
</dbReference>
<evidence type="ECO:0000256" key="2">
    <source>
        <dbReference type="ARBA" id="ARBA00022694"/>
    </source>
</evidence>
<organism evidence="6 7">
    <name type="scientific">Halorutilus salinus</name>
    <dbReference type="NCBI Taxonomy" id="2487751"/>
    <lineage>
        <taxon>Archaea</taxon>
        <taxon>Methanobacteriati</taxon>
        <taxon>Methanobacteriota</taxon>
        <taxon>Stenosarchaea group</taxon>
        <taxon>Halobacteria</taxon>
        <taxon>Halorutilales</taxon>
        <taxon>Halorutilaceae</taxon>
        <taxon>Halorutilus</taxon>
    </lineage>
</organism>
<dbReference type="GO" id="GO:0031119">
    <property type="term" value="P:tRNA pseudouridine synthesis"/>
    <property type="evidence" value="ECO:0007669"/>
    <property type="project" value="UniProtKB-UniRule"/>
</dbReference>
<dbReference type="HAMAP" id="MF_01082">
    <property type="entry name" value="TruD"/>
    <property type="match status" value="1"/>
</dbReference>
<dbReference type="Gene3D" id="3.30.2350.20">
    <property type="entry name" value="TruD, catalytic domain"/>
    <property type="match status" value="1"/>
</dbReference>
<comment type="function">
    <text evidence="4">Could be responsible for synthesis of pseudouridine from uracil-13 in transfer RNAs.</text>
</comment>
<reference evidence="6" key="1">
    <citation type="submission" date="2022-09" db="EMBL/GenBank/DDBJ databases">
        <title>Haloadaptaus new haloarchaeum isolated from saline soil.</title>
        <authorList>
            <person name="Duran-Viseras A."/>
            <person name="Sanchez-Porro C."/>
            <person name="Ventosa A."/>
        </authorList>
    </citation>
    <scope>NUCLEOTIDE SEQUENCE</scope>
    <source>
        <strain evidence="6">F3-133</strain>
    </source>
</reference>
<keyword evidence="2 4" id="KW-0819">tRNA processing</keyword>
<comment type="catalytic activity">
    <reaction evidence="4">
        <text>uridine(13) in tRNA = pseudouridine(13) in tRNA</text>
        <dbReference type="Rhea" id="RHEA:42540"/>
        <dbReference type="Rhea" id="RHEA-COMP:10105"/>
        <dbReference type="Rhea" id="RHEA-COMP:10106"/>
        <dbReference type="ChEBI" id="CHEBI:65314"/>
        <dbReference type="ChEBI" id="CHEBI:65315"/>
        <dbReference type="EC" id="5.4.99.27"/>
    </reaction>
</comment>
<dbReference type="PROSITE" id="PS01268">
    <property type="entry name" value="UPF0024"/>
    <property type="match status" value="1"/>
</dbReference>
<dbReference type="SUPFAM" id="SSF55120">
    <property type="entry name" value="Pseudouridine synthase"/>
    <property type="match status" value="1"/>
</dbReference>